<reference evidence="1 2" key="1">
    <citation type="submission" date="2019-06" db="EMBL/GenBank/DDBJ databases">
        <title>Whole genome shotgun sequence of Paenarthrobacter aurescens NBRC 12136.</title>
        <authorList>
            <person name="Hosoyama A."/>
            <person name="Uohara A."/>
            <person name="Ohji S."/>
            <person name="Ichikawa N."/>
        </authorList>
    </citation>
    <scope>NUCLEOTIDE SEQUENCE [LARGE SCALE GENOMIC DNA]</scope>
    <source>
        <strain evidence="1 2">NBRC 12136</strain>
    </source>
</reference>
<evidence type="ECO:0000313" key="2">
    <source>
        <dbReference type="Proteomes" id="UP000317715"/>
    </source>
</evidence>
<dbReference type="Proteomes" id="UP000317715">
    <property type="component" value="Unassembled WGS sequence"/>
</dbReference>
<gene>
    <name evidence="1" type="ORF">AAU01_10960</name>
</gene>
<proteinExistence type="predicted"/>
<dbReference type="EMBL" id="BJMD01000006">
    <property type="protein sequence ID" value="GEB18341.1"/>
    <property type="molecule type" value="Genomic_DNA"/>
</dbReference>
<keyword evidence="2" id="KW-1185">Reference proteome</keyword>
<evidence type="ECO:0000313" key="1">
    <source>
        <dbReference type="EMBL" id="GEB18341.1"/>
    </source>
</evidence>
<protein>
    <submittedName>
        <fullName evidence="1">Uncharacterized protein</fullName>
    </submittedName>
</protein>
<name>A0A4Y3NH06_PAEAU</name>
<accession>A0A4Y3NH06</accession>
<organism evidence="1 2">
    <name type="scientific">Paenarthrobacter aurescens</name>
    <name type="common">Arthrobacter aurescens</name>
    <dbReference type="NCBI Taxonomy" id="43663"/>
    <lineage>
        <taxon>Bacteria</taxon>
        <taxon>Bacillati</taxon>
        <taxon>Actinomycetota</taxon>
        <taxon>Actinomycetes</taxon>
        <taxon>Micrococcales</taxon>
        <taxon>Micrococcaceae</taxon>
        <taxon>Paenarthrobacter</taxon>
    </lineage>
</organism>
<sequence>MGKKKAREWPYPERRIGWGKVIERPPLIHWSSAKLGHRTVVLSELPHQDGPPGK</sequence>
<comment type="caution">
    <text evidence="1">The sequence shown here is derived from an EMBL/GenBank/DDBJ whole genome shotgun (WGS) entry which is preliminary data.</text>
</comment>
<dbReference type="AlphaFoldDB" id="A0A4Y3NH06"/>